<dbReference type="FunFam" id="3.40.50.10490:FF:000004">
    <property type="entry name" value="Glucose-6-phosphate isomerase"/>
    <property type="match status" value="1"/>
</dbReference>
<dbReference type="SUPFAM" id="SSF53697">
    <property type="entry name" value="SIS domain"/>
    <property type="match status" value="1"/>
</dbReference>
<dbReference type="OrthoDB" id="140919at2"/>
<dbReference type="CDD" id="cd05015">
    <property type="entry name" value="SIS_PGI_1"/>
    <property type="match status" value="1"/>
</dbReference>
<dbReference type="InterPro" id="IPR046348">
    <property type="entry name" value="SIS_dom_sf"/>
</dbReference>
<comment type="similarity">
    <text evidence="2 7 8">Belongs to the GPI family.</text>
</comment>
<dbReference type="PROSITE" id="PS00174">
    <property type="entry name" value="P_GLUCOSE_ISOMERASE_2"/>
    <property type="match status" value="1"/>
</dbReference>
<evidence type="ECO:0000256" key="2">
    <source>
        <dbReference type="ARBA" id="ARBA00006604"/>
    </source>
</evidence>
<sequence length="556" mass="62716">MRKLSLVHTPAWTALLQHHGRMGKQHMRDLFAADPQRFNKFSLIFKNILFDYSKNLITEETLKLLLDLAREQGLEQWIKRMFAGEPINNTENRPVLHIALRNRSNRPIRVAGQDVMSQVNGVLRRMGAFCDAVHSGQWRGFSGERITDIVNIGIGGSDLGPAMVTAALRPYAKPGIRVHFVSNVDGTQLAETLKVIRPETVLFVISSKTFTTQETLTNAHSAREWFLRTASSEKAIAKHFVAVSTNQAEVEKFGIDLHNMFEFWDWVGGRYSLWSAIGLSIALFLGMDSFEELLEGAHGMDEHFREAPFEQNMPVIAAMLGIWNINFLGAQSHAILPYDQYLERFPAYLQQLEMESNGKSVTRGGESVDYATGNVIWGEPGTNGQHAFFQLLHQGTPLVTADFLAPIESHNPLGEHHRILLSNFFAQTEALMKGKTEAEVRAELEGANLSQERLEQLIPHKLFEGNRPSNSFLFPKLTPWTLGALIAFYEHKVFVQGVLWDINSFDQWGVELGKQLAKTILPELQASGEVSSHDSSTNGLMNYYKRIKRIRNTHHS</sequence>
<organism evidence="9 10">
    <name type="scientific">Nitrosococcus halophilus (strain Nc4)</name>
    <dbReference type="NCBI Taxonomy" id="472759"/>
    <lineage>
        <taxon>Bacteria</taxon>
        <taxon>Pseudomonadati</taxon>
        <taxon>Pseudomonadota</taxon>
        <taxon>Gammaproteobacteria</taxon>
        <taxon>Chromatiales</taxon>
        <taxon>Chromatiaceae</taxon>
        <taxon>Nitrosococcus</taxon>
    </lineage>
</organism>
<dbReference type="UniPathway" id="UPA00138"/>
<dbReference type="GO" id="GO:0005829">
    <property type="term" value="C:cytosol"/>
    <property type="evidence" value="ECO:0007669"/>
    <property type="project" value="TreeGrafter"/>
</dbReference>
<evidence type="ECO:0000313" key="9">
    <source>
        <dbReference type="EMBL" id="ADE14268.1"/>
    </source>
</evidence>
<dbReference type="FunFam" id="1.10.1390.10:FF:000001">
    <property type="entry name" value="Glucose-6-phosphate isomerase"/>
    <property type="match status" value="1"/>
</dbReference>
<dbReference type="GO" id="GO:0051156">
    <property type="term" value="P:glucose 6-phosphate metabolic process"/>
    <property type="evidence" value="ECO:0007669"/>
    <property type="project" value="TreeGrafter"/>
</dbReference>
<dbReference type="HOGENOM" id="CLU_017947_3_1_6"/>
<dbReference type="GO" id="GO:0004347">
    <property type="term" value="F:glucose-6-phosphate isomerase activity"/>
    <property type="evidence" value="ECO:0007669"/>
    <property type="project" value="UniProtKB-UniRule"/>
</dbReference>
<dbReference type="NCBIfam" id="NF001211">
    <property type="entry name" value="PRK00179.1"/>
    <property type="match status" value="1"/>
</dbReference>
<comment type="subcellular location">
    <subcellularLocation>
        <location evidence="7">Cytoplasm</location>
    </subcellularLocation>
</comment>
<dbReference type="Pfam" id="PF00342">
    <property type="entry name" value="PGI"/>
    <property type="match status" value="1"/>
</dbReference>
<dbReference type="KEGG" id="nhl:Nhal_1096"/>
<comment type="function">
    <text evidence="7">Catalyzes the reversible isomerization of glucose-6-phosphate to fructose-6-phosphate.</text>
</comment>
<evidence type="ECO:0000256" key="7">
    <source>
        <dbReference type="HAMAP-Rule" id="MF_00473"/>
    </source>
</evidence>
<dbReference type="STRING" id="472759.Nhal_1096"/>
<proteinExistence type="inferred from homology"/>
<dbReference type="UniPathway" id="UPA00109">
    <property type="reaction ID" value="UER00181"/>
</dbReference>
<dbReference type="InterPro" id="IPR035482">
    <property type="entry name" value="SIS_PGI_2"/>
</dbReference>
<keyword evidence="3 7" id="KW-0312">Gluconeogenesis</keyword>
<dbReference type="HAMAP" id="MF_00473">
    <property type="entry name" value="G6P_isomerase"/>
    <property type="match status" value="1"/>
</dbReference>
<reference evidence="10" key="1">
    <citation type="submission" date="2010-04" db="EMBL/GenBank/DDBJ databases">
        <title>Complete genome sequence of Nitrosococcus halophilus Nc4, a salt-adapted, aerobic obligate ammonia-oxidizing sulfur purple bacterium.</title>
        <authorList>
            <consortium name="US DOE Joint Genome Institute"/>
            <person name="Campbell M.A."/>
            <person name="Malfatti S.A."/>
            <person name="Chain P.S.G."/>
            <person name="Heidelberg J.F."/>
            <person name="Ward B.B."/>
            <person name="Klotz M.G."/>
        </authorList>
    </citation>
    <scope>NUCLEOTIDE SEQUENCE [LARGE SCALE GENOMIC DNA]</scope>
    <source>
        <strain evidence="10">Nc4</strain>
    </source>
</reference>
<dbReference type="GO" id="GO:0097367">
    <property type="term" value="F:carbohydrate derivative binding"/>
    <property type="evidence" value="ECO:0007669"/>
    <property type="project" value="InterPro"/>
</dbReference>
<gene>
    <name evidence="7" type="primary">pgi</name>
    <name evidence="9" type="ordered locus">Nhal_1096</name>
</gene>
<comment type="pathway">
    <text evidence="1 7 8">Carbohydrate degradation; glycolysis; D-glyceraldehyde 3-phosphate and glycerone phosphate from D-glucose: step 2/4.</text>
</comment>
<dbReference type="GO" id="GO:0006094">
    <property type="term" value="P:gluconeogenesis"/>
    <property type="evidence" value="ECO:0007669"/>
    <property type="project" value="UniProtKB-UniRule"/>
</dbReference>
<keyword evidence="7" id="KW-0963">Cytoplasm</keyword>
<evidence type="ECO:0000256" key="4">
    <source>
        <dbReference type="ARBA" id="ARBA00023152"/>
    </source>
</evidence>
<name>D5BZ55_NITHN</name>
<feature type="active site" description="Proton donor" evidence="7">
    <location>
        <position position="355"/>
    </location>
</feature>
<evidence type="ECO:0000256" key="1">
    <source>
        <dbReference type="ARBA" id="ARBA00004926"/>
    </source>
</evidence>
<dbReference type="PRINTS" id="PR00662">
    <property type="entry name" value="G6PISOMERASE"/>
</dbReference>
<dbReference type="PROSITE" id="PS00765">
    <property type="entry name" value="P_GLUCOSE_ISOMERASE_1"/>
    <property type="match status" value="1"/>
</dbReference>
<dbReference type="GO" id="GO:0006096">
    <property type="term" value="P:glycolytic process"/>
    <property type="evidence" value="ECO:0007669"/>
    <property type="project" value="UniProtKB-UniRule"/>
</dbReference>
<dbReference type="InterPro" id="IPR001672">
    <property type="entry name" value="G6P_Isomerase"/>
</dbReference>
<dbReference type="RefSeq" id="WP_013032160.1">
    <property type="nucleotide sequence ID" value="NC_013960.1"/>
</dbReference>
<dbReference type="InterPro" id="IPR023096">
    <property type="entry name" value="G6P_Isomerase_C"/>
</dbReference>
<evidence type="ECO:0000256" key="3">
    <source>
        <dbReference type="ARBA" id="ARBA00022432"/>
    </source>
</evidence>
<comment type="catalytic activity">
    <reaction evidence="6 7 8">
        <text>alpha-D-glucose 6-phosphate = beta-D-fructose 6-phosphate</text>
        <dbReference type="Rhea" id="RHEA:11816"/>
        <dbReference type="ChEBI" id="CHEBI:57634"/>
        <dbReference type="ChEBI" id="CHEBI:58225"/>
        <dbReference type="EC" id="5.3.1.9"/>
    </reaction>
</comment>
<evidence type="ECO:0000256" key="6">
    <source>
        <dbReference type="ARBA" id="ARBA00029321"/>
    </source>
</evidence>
<feature type="active site" evidence="7">
    <location>
        <position position="386"/>
    </location>
</feature>
<dbReference type="PROSITE" id="PS51463">
    <property type="entry name" value="P_GLUCOSE_ISOMERASE_3"/>
    <property type="match status" value="1"/>
</dbReference>
<evidence type="ECO:0000256" key="8">
    <source>
        <dbReference type="RuleBase" id="RU000612"/>
    </source>
</evidence>
<comment type="pathway">
    <text evidence="7">Carbohydrate biosynthesis; gluconeogenesis.</text>
</comment>
<dbReference type="Gene3D" id="1.10.1390.10">
    <property type="match status" value="1"/>
</dbReference>
<dbReference type="eggNOG" id="COG0166">
    <property type="taxonomic scope" value="Bacteria"/>
</dbReference>
<dbReference type="GO" id="GO:0048029">
    <property type="term" value="F:monosaccharide binding"/>
    <property type="evidence" value="ECO:0007669"/>
    <property type="project" value="TreeGrafter"/>
</dbReference>
<dbReference type="Proteomes" id="UP000001844">
    <property type="component" value="Chromosome"/>
</dbReference>
<dbReference type="InterPro" id="IPR018189">
    <property type="entry name" value="Phosphoglucose_isomerase_CS"/>
</dbReference>
<dbReference type="PANTHER" id="PTHR11469:SF1">
    <property type="entry name" value="GLUCOSE-6-PHOSPHATE ISOMERASE"/>
    <property type="match status" value="1"/>
</dbReference>
<dbReference type="PANTHER" id="PTHR11469">
    <property type="entry name" value="GLUCOSE-6-PHOSPHATE ISOMERASE"/>
    <property type="match status" value="1"/>
</dbReference>
<evidence type="ECO:0000256" key="5">
    <source>
        <dbReference type="ARBA" id="ARBA00023235"/>
    </source>
</evidence>
<keyword evidence="4 7" id="KW-0324">Glycolysis</keyword>
<feature type="active site" evidence="7">
    <location>
        <position position="514"/>
    </location>
</feature>
<keyword evidence="10" id="KW-1185">Reference proteome</keyword>
<accession>D5BZ55</accession>
<dbReference type="CDD" id="cd05016">
    <property type="entry name" value="SIS_PGI_2"/>
    <property type="match status" value="1"/>
</dbReference>
<keyword evidence="5 7" id="KW-0413">Isomerase</keyword>
<evidence type="ECO:0000313" key="10">
    <source>
        <dbReference type="Proteomes" id="UP000001844"/>
    </source>
</evidence>
<protein>
    <recommendedName>
        <fullName evidence="7">Glucose-6-phosphate isomerase</fullName>
        <shortName evidence="7">GPI</shortName>
        <ecNumber evidence="7">5.3.1.9</ecNumber>
    </recommendedName>
    <alternativeName>
        <fullName evidence="7">Phosphoglucose isomerase</fullName>
        <shortName evidence="7">PGI</shortName>
    </alternativeName>
    <alternativeName>
        <fullName evidence="7">Phosphohexose isomerase</fullName>
        <shortName evidence="7">PHI</shortName>
    </alternativeName>
</protein>
<dbReference type="EC" id="5.3.1.9" evidence="7"/>
<dbReference type="Gene3D" id="3.40.50.10490">
    <property type="entry name" value="Glucose-6-phosphate isomerase like protein, domain 1"/>
    <property type="match status" value="2"/>
</dbReference>
<dbReference type="InterPro" id="IPR035476">
    <property type="entry name" value="SIS_PGI_1"/>
</dbReference>
<dbReference type="AlphaFoldDB" id="D5BZ55"/>
<dbReference type="EMBL" id="CP001798">
    <property type="protein sequence ID" value="ADE14268.1"/>
    <property type="molecule type" value="Genomic_DNA"/>
</dbReference>